<keyword evidence="2" id="KW-1185">Reference proteome</keyword>
<gene>
    <name evidence="1" type="ORF">HORIV_45280</name>
</gene>
<name>A0ABM7GMY4_9GAMM</name>
<reference evidence="2" key="1">
    <citation type="journal article" date="2019" name="Microbiol. Resour. Announc.">
        <title>Complete Genome Sequence of Halomonas olivaria, a Moderately Halophilic Bacterium Isolated from Olive Processing Effluents, Obtained by Nanopore Sequencing.</title>
        <authorList>
            <person name="Nagata S."/>
            <person name="Ii K.M."/>
            <person name="Tsukimi T."/>
            <person name="Miura M.C."/>
            <person name="Galipon J."/>
            <person name="Arakawa K."/>
        </authorList>
    </citation>
    <scope>NUCLEOTIDE SEQUENCE [LARGE SCALE GENOMIC DNA]</scope>
    <source>
        <strain evidence="2">TYRC17</strain>
    </source>
</reference>
<organism evidence="1 2">
    <name type="scientific">Vreelandella olivaria</name>
    <dbReference type="NCBI Taxonomy" id="390919"/>
    <lineage>
        <taxon>Bacteria</taxon>
        <taxon>Pseudomonadati</taxon>
        <taxon>Pseudomonadota</taxon>
        <taxon>Gammaproteobacteria</taxon>
        <taxon>Oceanospirillales</taxon>
        <taxon>Halomonadaceae</taxon>
        <taxon>Vreelandella</taxon>
    </lineage>
</organism>
<protein>
    <submittedName>
        <fullName evidence="1">Uncharacterized protein</fullName>
    </submittedName>
</protein>
<sequence>MAESSVSQTRLYEWLTGDDDSRMCDDIPESACDEQPRNFFFMYGPLWAISWLTNCRARVWFYPG</sequence>
<evidence type="ECO:0000313" key="2">
    <source>
        <dbReference type="Proteomes" id="UP000289555"/>
    </source>
</evidence>
<proteinExistence type="predicted"/>
<accession>A0ABM7GMY4</accession>
<dbReference type="Proteomes" id="UP000289555">
    <property type="component" value="Chromosome"/>
</dbReference>
<dbReference type="EMBL" id="AP019416">
    <property type="protein sequence ID" value="BBI52107.1"/>
    <property type="molecule type" value="Genomic_DNA"/>
</dbReference>
<evidence type="ECO:0000313" key="1">
    <source>
        <dbReference type="EMBL" id="BBI52107.1"/>
    </source>
</evidence>